<name>A0ABN9S3B2_9DINO</name>
<comment type="caution">
    <text evidence="9">The sequence shown here is derived from an EMBL/GenBank/DDBJ whole genome shotgun (WGS) entry which is preliminary data.</text>
</comment>
<comment type="subcellular location">
    <subcellularLocation>
        <location evidence="1">Nucleus</location>
    </subcellularLocation>
</comment>
<organism evidence="9 10">
    <name type="scientific">Prorocentrum cordatum</name>
    <dbReference type="NCBI Taxonomy" id="2364126"/>
    <lineage>
        <taxon>Eukaryota</taxon>
        <taxon>Sar</taxon>
        <taxon>Alveolata</taxon>
        <taxon>Dinophyceae</taxon>
        <taxon>Prorocentrales</taxon>
        <taxon>Prorocentraceae</taxon>
        <taxon>Prorocentrum</taxon>
    </lineage>
</organism>
<keyword evidence="3" id="KW-0498">Mitosis</keyword>
<accession>A0ABN9S3B2</accession>
<dbReference type="PIRSF" id="PIRSF005719">
    <property type="entry name" value="SMC"/>
    <property type="match status" value="1"/>
</dbReference>
<keyword evidence="6" id="KW-0131">Cell cycle</keyword>
<dbReference type="SMART" id="SM00968">
    <property type="entry name" value="SMC_hinge"/>
    <property type="match status" value="1"/>
</dbReference>
<feature type="coiled-coil region" evidence="7">
    <location>
        <begin position="325"/>
        <end position="387"/>
    </location>
</feature>
<dbReference type="EMBL" id="CAUYUJ010009258">
    <property type="protein sequence ID" value="CAK0826253.1"/>
    <property type="molecule type" value="Genomic_DNA"/>
</dbReference>
<dbReference type="InterPro" id="IPR027417">
    <property type="entry name" value="P-loop_NTPase"/>
</dbReference>
<dbReference type="Gene3D" id="3.40.50.300">
    <property type="entry name" value="P-loop containing nucleotide triphosphate hydrolases"/>
    <property type="match status" value="1"/>
</dbReference>
<evidence type="ECO:0000313" key="10">
    <source>
        <dbReference type="Proteomes" id="UP001189429"/>
    </source>
</evidence>
<evidence type="ECO:0000256" key="2">
    <source>
        <dbReference type="ARBA" id="ARBA00022618"/>
    </source>
</evidence>
<gene>
    <name evidence="9" type="ORF">PCOR1329_LOCUS26178</name>
</gene>
<keyword evidence="2" id="KW-0132">Cell division</keyword>
<dbReference type="InterPro" id="IPR036277">
    <property type="entry name" value="SMC_hinge_sf"/>
</dbReference>
<proteinExistence type="predicted"/>
<evidence type="ECO:0000259" key="8">
    <source>
        <dbReference type="SMART" id="SM00968"/>
    </source>
</evidence>
<evidence type="ECO:0000256" key="4">
    <source>
        <dbReference type="ARBA" id="ARBA00023054"/>
    </source>
</evidence>
<keyword evidence="4 7" id="KW-0175">Coiled coil</keyword>
<reference evidence="9" key="1">
    <citation type="submission" date="2023-10" db="EMBL/GenBank/DDBJ databases">
        <authorList>
            <person name="Chen Y."/>
            <person name="Shah S."/>
            <person name="Dougan E. K."/>
            <person name="Thang M."/>
            <person name="Chan C."/>
        </authorList>
    </citation>
    <scope>NUCLEOTIDE SEQUENCE [LARGE SCALE GENOMIC DNA]</scope>
</reference>
<dbReference type="InterPro" id="IPR003395">
    <property type="entry name" value="RecF/RecN/SMC_N"/>
</dbReference>
<feature type="coiled-coil region" evidence="7">
    <location>
        <begin position="447"/>
        <end position="579"/>
    </location>
</feature>
<protein>
    <recommendedName>
        <fullName evidence="8">SMC hinge domain-containing protein</fullName>
    </recommendedName>
</protein>
<dbReference type="Pfam" id="PF02463">
    <property type="entry name" value="SMC_N"/>
    <property type="match status" value="1"/>
</dbReference>
<keyword evidence="10" id="KW-1185">Reference proteome</keyword>
<feature type="domain" description="SMC hinge" evidence="8">
    <location>
        <begin position="147"/>
        <end position="280"/>
    </location>
</feature>
<evidence type="ECO:0000313" key="9">
    <source>
        <dbReference type="EMBL" id="CAK0826253.1"/>
    </source>
</evidence>
<dbReference type="PANTHER" id="PTHR18937">
    <property type="entry name" value="STRUCTURAL MAINTENANCE OF CHROMOSOMES SMC FAMILY MEMBER"/>
    <property type="match status" value="1"/>
</dbReference>
<dbReference type="Gene3D" id="3.30.70.1620">
    <property type="match status" value="1"/>
</dbReference>
<dbReference type="SUPFAM" id="SSF52540">
    <property type="entry name" value="P-loop containing nucleoside triphosphate hydrolases"/>
    <property type="match status" value="1"/>
</dbReference>
<dbReference type="Gene3D" id="1.20.1060.20">
    <property type="match status" value="1"/>
</dbReference>
<dbReference type="Pfam" id="PF06470">
    <property type="entry name" value="SMC_hinge"/>
    <property type="match status" value="1"/>
</dbReference>
<dbReference type="PANTHER" id="PTHR18937:SF12">
    <property type="entry name" value="STRUCTURAL MAINTENANCE OF CHROMOSOMES PROTEIN"/>
    <property type="match status" value="1"/>
</dbReference>
<feature type="coiled-coil region" evidence="7">
    <location>
        <begin position="683"/>
        <end position="724"/>
    </location>
</feature>
<keyword evidence="5" id="KW-0539">Nucleus</keyword>
<evidence type="ECO:0000256" key="1">
    <source>
        <dbReference type="ARBA" id="ARBA00004123"/>
    </source>
</evidence>
<evidence type="ECO:0000256" key="3">
    <source>
        <dbReference type="ARBA" id="ARBA00022776"/>
    </source>
</evidence>
<evidence type="ECO:0000256" key="5">
    <source>
        <dbReference type="ARBA" id="ARBA00023242"/>
    </source>
</evidence>
<feature type="coiled-coil region" evidence="7">
    <location>
        <begin position="13"/>
        <end position="131"/>
    </location>
</feature>
<dbReference type="InterPro" id="IPR024704">
    <property type="entry name" value="SMC"/>
</dbReference>
<dbReference type="Proteomes" id="UP001189429">
    <property type="component" value="Unassembled WGS sequence"/>
</dbReference>
<sequence>MTEQQRVAFEACAARADASNARAREQLRDAEEQLAVLTRELAAERRDLADLEGKRGRAAAKLEDLQAGHAAQARELEGDEAAIEQRRAQLAKASEEVRKFDKFKDSLAEEQRTLRTQLDSAQARRERLDEVEARQRIADELRSLHPAGVVGRLSELVLPSQKRFGLPLQRALGSMAEAFVVTTSAVARECVAYLKVKRIPTETFLPLDRMSPPEVGPLHLLTQDRQARRLATTCVQHNEKFLDRNPRWLAQGPALVDRAMEILLNNTVIVDDLEEARETAYRDARRGKLQLKPRVVTLGGEVISPNGDMSVQAAGAGGRSVEFGGADLLQDIKAQEQKLQLVEKDLATLRQESGRCQQRVAQARRELEELQAQLDAKRGRLGALEAARASEQKLLLALGARAEEIAARVSREAARQEELQGAKEAHEAELLRSGRQHFAALSAELGVEDVRELVMREQRERRQLRLELEELEDAVRALLGEEQGLERRTSGGGAQLEALAQDCAQHRREIEENQKRRQDLEERQRAFEERVRAGASKVQEANRAREVADQAVRVQRTELQRQKVRADEARRKIRGHHEKARVVLSMECAILRDCADRHVEVPLLVKDDAALERVLSRAADLDDLPFQELEDACSKIRVDFSGLPDARKEQAEQTTVHDTKVVEAEYEAEVVDILRELEGLSPNMRAQEEFASEERRLRDICREADESSREADQLARRFEEVKTERVSRFMKCFKHVETKVHPYYRELTSYDGFDGGSAYLDLDDTEEPYNGGITFTACPPGKRFFPMELLSGGERSMASMALLFAMHSYQPPPFMILDEVDAPFDRKNTGSLVNYLKKLNFQCLVISLKDTFFSHSDSIVGIYKDKELQTSGSLSLPLQRLGDESQGAGARVPAAKAIAEAERGMSGVSGSQA</sequence>
<dbReference type="InterPro" id="IPR010935">
    <property type="entry name" value="SMC_hinge"/>
</dbReference>
<evidence type="ECO:0000256" key="7">
    <source>
        <dbReference type="SAM" id="Coils"/>
    </source>
</evidence>
<dbReference type="SUPFAM" id="SSF75553">
    <property type="entry name" value="Smc hinge domain"/>
    <property type="match status" value="1"/>
</dbReference>
<evidence type="ECO:0000256" key="6">
    <source>
        <dbReference type="ARBA" id="ARBA00023306"/>
    </source>
</evidence>